<dbReference type="PANTHER" id="PTHR22773">
    <property type="entry name" value="NADH DEHYDROGENASE"/>
    <property type="match status" value="1"/>
</dbReference>
<feature type="transmembrane region" description="Helical" evidence="5">
    <location>
        <begin position="208"/>
        <end position="232"/>
    </location>
</feature>
<protein>
    <recommendedName>
        <fullName evidence="5">NADH-quinone oxidoreductase subunit N</fullName>
        <ecNumber evidence="5">7.1.1.-</ecNumber>
    </recommendedName>
    <alternativeName>
        <fullName evidence="5">NADH dehydrogenase I subunit N</fullName>
    </alternativeName>
    <alternativeName>
        <fullName evidence="5">NDH-1 subunit N</fullName>
    </alternativeName>
</protein>
<comment type="subcellular location">
    <subcellularLocation>
        <location evidence="5">Cell membrane</location>
        <topology evidence="5">Multi-pass membrane protein</topology>
    </subcellularLocation>
    <subcellularLocation>
        <location evidence="1">Endomembrane system</location>
        <topology evidence="1">Multi-pass membrane protein</topology>
    </subcellularLocation>
    <subcellularLocation>
        <location evidence="6">Membrane</location>
        <topology evidence="6">Multi-pass membrane protein</topology>
    </subcellularLocation>
</comment>
<gene>
    <name evidence="5" type="primary">nuoN</name>
</gene>
<feature type="transmembrane region" description="Helical" evidence="5">
    <location>
        <begin position="12"/>
        <end position="34"/>
    </location>
</feature>
<feature type="transmembrane region" description="Helical" evidence="5">
    <location>
        <begin position="408"/>
        <end position="428"/>
    </location>
</feature>
<evidence type="ECO:0000259" key="7">
    <source>
        <dbReference type="Pfam" id="PF00361"/>
    </source>
</evidence>
<feature type="transmembrane region" description="Helical" evidence="5">
    <location>
        <begin position="131"/>
        <end position="150"/>
    </location>
</feature>
<proteinExistence type="inferred from homology"/>
<keyword evidence="2 5" id="KW-0812">Transmembrane</keyword>
<dbReference type="NCBIfam" id="TIGR01770">
    <property type="entry name" value="NDH_I_N"/>
    <property type="match status" value="1"/>
</dbReference>
<dbReference type="InterPro" id="IPR001750">
    <property type="entry name" value="ND/Mrp_TM"/>
</dbReference>
<comment type="subunit">
    <text evidence="5">NDH-1 is composed of 14 different subunits. Subunits NuoA, H, J, K, L, M, N constitute the membrane sector of the complex.</text>
</comment>
<feature type="transmembrane region" description="Helical" evidence="5">
    <location>
        <begin position="303"/>
        <end position="325"/>
    </location>
</feature>
<dbReference type="GO" id="GO:0005886">
    <property type="term" value="C:plasma membrane"/>
    <property type="evidence" value="ECO:0007669"/>
    <property type="project" value="UniProtKB-SubCell"/>
</dbReference>
<evidence type="ECO:0000256" key="1">
    <source>
        <dbReference type="ARBA" id="ARBA00004127"/>
    </source>
</evidence>
<dbReference type="Pfam" id="PF00361">
    <property type="entry name" value="Proton_antipo_M"/>
    <property type="match status" value="1"/>
</dbReference>
<keyword evidence="4 5" id="KW-0472">Membrane</keyword>
<sequence length="478" mass="52091">MEPILAPESIDLIALAPVLVLSVFAMLVLVLDLWGGRNKSLLVFTSLVGLLMTAISAFAKHPIPAYSFNHSYIVDHMSLFFICIFTISSALAILLSVEYNEREGIRAGEYYALILFCTVGMILLASSTDMIMIFLGIEIVSICLYVLAGIRRNDHRSNEAALKYFLLGAFATGFLLYGMTLVYGSTGSTNLFKIAEVVQNPSAQSNPLLLMGLVLLVIGFGFKVASVPFHMWAPDVYQGAPTPVTAFMAVGPKAAAFAAFFRVFAEAFPEMSPSWEILLSIIAVLSMFVGNLGAIMQTNIKRMLAFSSISHAGYILMAVIAKSSLGSSSMLFYMLTYAFMTFGIFGIIIILGRKGEENLEIQNYSGLAYKHPVIALSMTIFLLSLGGLPPFAGFVAKFYLFSAAVQEGLLTLVIIAVLNSAISFYYYLKIVVFMYMKEPEAEFNISLTPMTLFVVLIGVIGTIQLGIFPNAIITLASH</sequence>
<dbReference type="HAMAP" id="MF_00445">
    <property type="entry name" value="NDH1_NuoN_1"/>
    <property type="match status" value="1"/>
</dbReference>
<evidence type="ECO:0000313" key="8">
    <source>
        <dbReference type="EMBL" id="ABK80606.1"/>
    </source>
</evidence>
<feature type="transmembrane region" description="Helical" evidence="5">
    <location>
        <begin position="162"/>
        <end position="183"/>
    </location>
</feature>
<accession>A4GJ13</accession>
<reference evidence="8" key="1">
    <citation type="journal article" date="2007" name="Environ. Microbiol.">
        <title>Quantitative distribution of presumptive archaeal and bacterial nitrifiers in Monterey Bay and the North Pacific Subtropical Gyre.</title>
        <authorList>
            <person name="Mincer T.J."/>
            <person name="Church M.J."/>
            <person name="Taylor L.T."/>
            <person name="Preston C."/>
            <person name="Karl D.M."/>
            <person name="Delong E.F."/>
        </authorList>
    </citation>
    <scope>NUCLEOTIDE SEQUENCE</scope>
</reference>
<feature type="transmembrane region" description="Helical" evidence="5">
    <location>
        <begin position="109"/>
        <end position="125"/>
    </location>
</feature>
<evidence type="ECO:0000256" key="4">
    <source>
        <dbReference type="ARBA" id="ARBA00023136"/>
    </source>
</evidence>
<evidence type="ECO:0000256" key="2">
    <source>
        <dbReference type="ARBA" id="ARBA00022692"/>
    </source>
</evidence>
<dbReference type="EMBL" id="EF106972">
    <property type="protein sequence ID" value="ABK80606.1"/>
    <property type="molecule type" value="Genomic_DNA"/>
</dbReference>
<feature type="transmembrane region" description="Helical" evidence="5">
    <location>
        <begin position="373"/>
        <end position="396"/>
    </location>
</feature>
<keyword evidence="5" id="KW-1003">Cell membrane</keyword>
<feature type="transmembrane region" description="Helical" evidence="5">
    <location>
        <begin position="277"/>
        <end position="296"/>
    </location>
</feature>
<keyword evidence="5" id="KW-0520">NAD</keyword>
<dbReference type="GO" id="GO:0008137">
    <property type="term" value="F:NADH dehydrogenase (ubiquinone) activity"/>
    <property type="evidence" value="ECO:0007669"/>
    <property type="project" value="InterPro"/>
</dbReference>
<comment type="catalytic activity">
    <reaction evidence="5">
        <text>a quinone + NADH + 5 H(+)(in) = a quinol + NAD(+) + 4 H(+)(out)</text>
        <dbReference type="Rhea" id="RHEA:57888"/>
        <dbReference type="ChEBI" id="CHEBI:15378"/>
        <dbReference type="ChEBI" id="CHEBI:24646"/>
        <dbReference type="ChEBI" id="CHEBI:57540"/>
        <dbReference type="ChEBI" id="CHEBI:57945"/>
        <dbReference type="ChEBI" id="CHEBI:132124"/>
    </reaction>
</comment>
<dbReference type="GO" id="GO:0012505">
    <property type="term" value="C:endomembrane system"/>
    <property type="evidence" value="ECO:0007669"/>
    <property type="project" value="UniProtKB-SubCell"/>
</dbReference>
<name>A4GJ13_9BACT</name>
<feature type="transmembrane region" description="Helical" evidence="5">
    <location>
        <begin position="331"/>
        <end position="352"/>
    </location>
</feature>
<dbReference type="AlphaFoldDB" id="A4GJ13"/>
<dbReference type="GO" id="GO:0042773">
    <property type="term" value="P:ATP synthesis coupled electron transport"/>
    <property type="evidence" value="ECO:0007669"/>
    <property type="project" value="InterPro"/>
</dbReference>
<keyword evidence="5" id="KW-1278">Translocase</keyword>
<keyword evidence="5" id="KW-0813">Transport</keyword>
<dbReference type="GO" id="GO:0048038">
    <property type="term" value="F:quinone binding"/>
    <property type="evidence" value="ECO:0007669"/>
    <property type="project" value="UniProtKB-KW"/>
</dbReference>
<dbReference type="EC" id="7.1.1.-" evidence="5"/>
<feature type="transmembrane region" description="Helical" evidence="5">
    <location>
        <begin position="79"/>
        <end position="97"/>
    </location>
</feature>
<feature type="transmembrane region" description="Helical" evidence="5">
    <location>
        <begin position="449"/>
        <end position="473"/>
    </location>
</feature>
<comment type="similarity">
    <text evidence="5">Belongs to the complex I subunit 2 family.</text>
</comment>
<evidence type="ECO:0000256" key="6">
    <source>
        <dbReference type="RuleBase" id="RU000320"/>
    </source>
</evidence>
<dbReference type="InterPro" id="IPR010096">
    <property type="entry name" value="NADH-Q_OxRdtase_suN/2"/>
</dbReference>
<evidence type="ECO:0000256" key="3">
    <source>
        <dbReference type="ARBA" id="ARBA00022989"/>
    </source>
</evidence>
<feature type="transmembrane region" description="Helical" evidence="5">
    <location>
        <begin position="244"/>
        <end position="265"/>
    </location>
</feature>
<evidence type="ECO:0000256" key="5">
    <source>
        <dbReference type="HAMAP-Rule" id="MF_00445"/>
    </source>
</evidence>
<dbReference type="GO" id="GO:0050136">
    <property type="term" value="F:NADH dehydrogenase (quinone) (non-electrogenic) activity"/>
    <property type="evidence" value="ECO:0007669"/>
    <property type="project" value="UniProtKB-UniRule"/>
</dbReference>
<keyword evidence="5" id="KW-0874">Quinone</keyword>
<feature type="domain" description="NADH:quinone oxidoreductase/Mrp antiporter transmembrane" evidence="7">
    <location>
        <begin position="127"/>
        <end position="423"/>
    </location>
</feature>
<keyword evidence="5" id="KW-0830">Ubiquinone</keyword>
<feature type="transmembrane region" description="Helical" evidence="5">
    <location>
        <begin position="41"/>
        <end position="59"/>
    </location>
</feature>
<keyword evidence="3 5" id="KW-1133">Transmembrane helix</keyword>
<comment type="function">
    <text evidence="5">NDH-1 shuttles electrons from NADH, via FMN and iron-sulfur (Fe-S) centers, to quinones in the respiratory chain. The immediate electron acceptor for the enzyme in this species is believed to be ubiquinone. Couples the redox reaction to proton translocation (for every two electrons transferred, four hydrogen ions are translocated across the cytoplasmic membrane), and thus conserves the redox energy in a proton gradient.</text>
</comment>
<organism evidence="8">
    <name type="scientific">uncultured marine Nitrospinaceae bacterium</name>
    <dbReference type="NCBI Taxonomy" id="482920"/>
    <lineage>
        <taxon>Bacteria</taxon>
        <taxon>Pseudomonadati</taxon>
        <taxon>Nitrospinota/Tectimicrobiota group</taxon>
        <taxon>Nitrospinota</taxon>
        <taxon>Nitrospinia</taxon>
        <taxon>Nitrospinales</taxon>
        <taxon>Nitrospinaceae</taxon>
        <taxon>environmental samples</taxon>
    </lineage>
</organism>